<name>A0ACB9I8M6_9ASTR</name>
<reference evidence="2" key="1">
    <citation type="journal article" date="2022" name="Mol. Ecol. Resour.">
        <title>The genomes of chicory, endive, great burdock and yacon provide insights into Asteraceae palaeo-polyploidization history and plant inulin production.</title>
        <authorList>
            <person name="Fan W."/>
            <person name="Wang S."/>
            <person name="Wang H."/>
            <person name="Wang A."/>
            <person name="Jiang F."/>
            <person name="Liu H."/>
            <person name="Zhao H."/>
            <person name="Xu D."/>
            <person name="Zhang Y."/>
        </authorList>
    </citation>
    <scope>NUCLEOTIDE SEQUENCE [LARGE SCALE GENOMIC DNA]</scope>
    <source>
        <strain evidence="2">cv. Yunnan</strain>
    </source>
</reference>
<evidence type="ECO:0000313" key="2">
    <source>
        <dbReference type="Proteomes" id="UP001056120"/>
    </source>
</evidence>
<organism evidence="1 2">
    <name type="scientific">Smallanthus sonchifolius</name>
    <dbReference type="NCBI Taxonomy" id="185202"/>
    <lineage>
        <taxon>Eukaryota</taxon>
        <taxon>Viridiplantae</taxon>
        <taxon>Streptophyta</taxon>
        <taxon>Embryophyta</taxon>
        <taxon>Tracheophyta</taxon>
        <taxon>Spermatophyta</taxon>
        <taxon>Magnoliopsida</taxon>
        <taxon>eudicotyledons</taxon>
        <taxon>Gunneridae</taxon>
        <taxon>Pentapetalae</taxon>
        <taxon>asterids</taxon>
        <taxon>campanulids</taxon>
        <taxon>Asterales</taxon>
        <taxon>Asteraceae</taxon>
        <taxon>Asteroideae</taxon>
        <taxon>Heliantheae alliance</taxon>
        <taxon>Millerieae</taxon>
        <taxon>Smallanthus</taxon>
    </lineage>
</organism>
<proteinExistence type="predicted"/>
<keyword evidence="2" id="KW-1185">Reference proteome</keyword>
<accession>A0ACB9I8M6</accession>
<dbReference type="Proteomes" id="UP001056120">
    <property type="component" value="Linkage Group LG10"/>
</dbReference>
<protein>
    <submittedName>
        <fullName evidence="1">Uncharacterized protein</fullName>
    </submittedName>
</protein>
<dbReference type="EMBL" id="CM042027">
    <property type="protein sequence ID" value="KAI3804111.1"/>
    <property type="molecule type" value="Genomic_DNA"/>
</dbReference>
<reference evidence="1 2" key="2">
    <citation type="journal article" date="2022" name="Mol. Ecol. Resour.">
        <title>The genomes of chicory, endive, great burdock and yacon provide insights into Asteraceae paleo-polyploidization history and plant inulin production.</title>
        <authorList>
            <person name="Fan W."/>
            <person name="Wang S."/>
            <person name="Wang H."/>
            <person name="Wang A."/>
            <person name="Jiang F."/>
            <person name="Liu H."/>
            <person name="Zhao H."/>
            <person name="Xu D."/>
            <person name="Zhang Y."/>
        </authorList>
    </citation>
    <scope>NUCLEOTIDE SEQUENCE [LARGE SCALE GENOMIC DNA]</scope>
    <source>
        <strain evidence="2">cv. Yunnan</strain>
        <tissue evidence="1">Leaves</tissue>
    </source>
</reference>
<gene>
    <name evidence="1" type="ORF">L1987_32281</name>
</gene>
<evidence type="ECO:0000313" key="1">
    <source>
        <dbReference type="EMBL" id="KAI3804111.1"/>
    </source>
</evidence>
<comment type="caution">
    <text evidence="1">The sequence shown here is derived from an EMBL/GenBank/DDBJ whole genome shotgun (WGS) entry which is preliminary data.</text>
</comment>
<sequence length="108" mass="11278">MGWKEGEGLGSSRSGIADPIMAGNVKKDHLGVGASKPGEVTADDDIYEQYKKRMMLGYKHRPNPLHGCASGIGHFSPAMVVLVAGAGAQQLLAMHGFASGNGLSSYFS</sequence>